<dbReference type="GeneTree" id="ENSGT01140000285690"/>
<keyword evidence="2" id="KW-1185">Reference proteome</keyword>
<dbReference type="Ensembl" id="ENSMFAT00000096380.1">
    <property type="protein sequence ID" value="ENSMFAP00000055858.1"/>
    <property type="gene ID" value="ENSMFAG00000056846.1"/>
</dbReference>
<name>A0A7N9CWC3_MACFA</name>
<organism evidence="1 2">
    <name type="scientific">Macaca fascicularis</name>
    <name type="common">Crab-eating macaque</name>
    <name type="synonym">Cynomolgus monkey</name>
    <dbReference type="NCBI Taxonomy" id="9541"/>
    <lineage>
        <taxon>Eukaryota</taxon>
        <taxon>Metazoa</taxon>
        <taxon>Chordata</taxon>
        <taxon>Craniata</taxon>
        <taxon>Vertebrata</taxon>
        <taxon>Euteleostomi</taxon>
        <taxon>Mammalia</taxon>
        <taxon>Eutheria</taxon>
        <taxon>Euarchontoglires</taxon>
        <taxon>Primates</taxon>
        <taxon>Haplorrhini</taxon>
        <taxon>Catarrhini</taxon>
        <taxon>Cercopithecidae</taxon>
        <taxon>Cercopithecinae</taxon>
        <taxon>Macaca</taxon>
    </lineage>
</organism>
<sequence length="68" mass="8005">ILFPAEQWLSWPVMSFIYHYRQSLALSPRLECSGTILTHCNLRLPVILPPRPRSWDYRHVPPCSAHFC</sequence>
<dbReference type="Proteomes" id="UP000233100">
    <property type="component" value="Chromosome 9"/>
</dbReference>
<reference evidence="1" key="3">
    <citation type="submission" date="2025-09" db="UniProtKB">
        <authorList>
            <consortium name="Ensembl"/>
        </authorList>
    </citation>
    <scope>IDENTIFICATION</scope>
</reference>
<evidence type="ECO:0000313" key="2">
    <source>
        <dbReference type="Proteomes" id="UP000233100"/>
    </source>
</evidence>
<evidence type="ECO:0000313" key="1">
    <source>
        <dbReference type="Ensembl" id="ENSMFAP00000055858.1"/>
    </source>
</evidence>
<protein>
    <submittedName>
        <fullName evidence="1">Uncharacterized protein</fullName>
    </submittedName>
</protein>
<dbReference type="AlphaFoldDB" id="A0A7N9CWC3"/>
<proteinExistence type="predicted"/>
<reference evidence="1" key="2">
    <citation type="submission" date="2025-08" db="UniProtKB">
        <authorList>
            <consortium name="Ensembl"/>
        </authorList>
    </citation>
    <scope>IDENTIFICATION</scope>
</reference>
<accession>A0A7N9CWC3</accession>
<reference evidence="1 2" key="1">
    <citation type="submission" date="2013-03" db="EMBL/GenBank/DDBJ databases">
        <authorList>
            <person name="Warren W."/>
            <person name="Wilson R.K."/>
        </authorList>
    </citation>
    <scope>NUCLEOTIDE SEQUENCE</scope>
</reference>